<protein>
    <recommendedName>
        <fullName evidence="2">EF-hand domain-containing protein</fullName>
    </recommendedName>
</protein>
<gene>
    <name evidence="3" type="ORF">F0562_018959</name>
</gene>
<sequence length="204" mass="23026">MNRRKGRKREIELLSSPLSLRDSPRVKELDENATSSDLPFFYLSTIVAATDNFSSANKLGQGGFGSVYKVIHLDMINISAFFHFPQSTMETRRAVQYFEDLLPVMAERLGGEGLIEELCKGFRLLMDGEKEVITFESLKRNSALLGLQDLRDDEIQSMVREGDLDGDGALNQMEFCVLMFRLTPELMDVAGRLLDEALLQNLSH</sequence>
<dbReference type="PANTHER" id="PTHR47319">
    <property type="entry name" value="CALCIUM-BINDING PROTEIN KIC"/>
    <property type="match status" value="1"/>
</dbReference>
<dbReference type="Pfam" id="PF13833">
    <property type="entry name" value="EF-hand_8"/>
    <property type="match status" value="1"/>
</dbReference>
<dbReference type="AlphaFoldDB" id="A0A5J4ZAG3"/>
<proteinExistence type="predicted"/>
<keyword evidence="4" id="KW-1185">Reference proteome</keyword>
<dbReference type="PANTHER" id="PTHR47319:SF6">
    <property type="entry name" value="OS06G0683400 PROTEIN"/>
    <property type="match status" value="1"/>
</dbReference>
<dbReference type="Proteomes" id="UP000325577">
    <property type="component" value="Linkage Group LG9"/>
</dbReference>
<name>A0A5J4ZAG3_9ASTE</name>
<dbReference type="Gene3D" id="3.30.200.20">
    <property type="entry name" value="Phosphorylase Kinase, domain 1"/>
    <property type="match status" value="1"/>
</dbReference>
<evidence type="ECO:0000313" key="3">
    <source>
        <dbReference type="EMBL" id="KAA8515430.1"/>
    </source>
</evidence>
<reference evidence="3 4" key="1">
    <citation type="submission" date="2019-09" db="EMBL/GenBank/DDBJ databases">
        <title>A chromosome-level genome assembly of the Chinese tupelo Nyssa sinensis.</title>
        <authorList>
            <person name="Yang X."/>
            <person name="Kang M."/>
            <person name="Yang Y."/>
            <person name="Xiong H."/>
            <person name="Wang M."/>
            <person name="Zhang Z."/>
            <person name="Wang Z."/>
            <person name="Wu H."/>
            <person name="Ma T."/>
            <person name="Liu J."/>
            <person name="Xi Z."/>
        </authorList>
    </citation>
    <scope>NUCLEOTIDE SEQUENCE [LARGE SCALE GENOMIC DNA]</scope>
    <source>
        <strain evidence="3">J267</strain>
        <tissue evidence="3">Leaf</tissue>
    </source>
</reference>
<dbReference type="PROSITE" id="PS00018">
    <property type="entry name" value="EF_HAND_1"/>
    <property type="match status" value="1"/>
</dbReference>
<evidence type="ECO:0000259" key="2">
    <source>
        <dbReference type="PROSITE" id="PS50222"/>
    </source>
</evidence>
<dbReference type="InterPro" id="IPR018247">
    <property type="entry name" value="EF_Hand_1_Ca_BS"/>
</dbReference>
<dbReference type="Gene3D" id="1.10.238.10">
    <property type="entry name" value="EF-hand"/>
    <property type="match status" value="1"/>
</dbReference>
<organism evidence="3 4">
    <name type="scientific">Nyssa sinensis</name>
    <dbReference type="NCBI Taxonomy" id="561372"/>
    <lineage>
        <taxon>Eukaryota</taxon>
        <taxon>Viridiplantae</taxon>
        <taxon>Streptophyta</taxon>
        <taxon>Embryophyta</taxon>
        <taxon>Tracheophyta</taxon>
        <taxon>Spermatophyta</taxon>
        <taxon>Magnoliopsida</taxon>
        <taxon>eudicotyledons</taxon>
        <taxon>Gunneridae</taxon>
        <taxon>Pentapetalae</taxon>
        <taxon>asterids</taxon>
        <taxon>Cornales</taxon>
        <taxon>Nyssaceae</taxon>
        <taxon>Nyssa</taxon>
    </lineage>
</organism>
<dbReference type="InterPro" id="IPR044205">
    <property type="entry name" value="KIC/PBP1/KRP1"/>
</dbReference>
<dbReference type="EMBL" id="CM018052">
    <property type="protein sequence ID" value="KAA8515430.1"/>
    <property type="molecule type" value="Genomic_DNA"/>
</dbReference>
<dbReference type="InterPro" id="IPR011992">
    <property type="entry name" value="EF-hand-dom_pair"/>
</dbReference>
<dbReference type="SUPFAM" id="SSF56112">
    <property type="entry name" value="Protein kinase-like (PK-like)"/>
    <property type="match status" value="1"/>
</dbReference>
<dbReference type="OrthoDB" id="785331at2759"/>
<evidence type="ECO:0000256" key="1">
    <source>
        <dbReference type="ARBA" id="ARBA00022837"/>
    </source>
</evidence>
<dbReference type="SUPFAM" id="SSF47473">
    <property type="entry name" value="EF-hand"/>
    <property type="match status" value="1"/>
</dbReference>
<dbReference type="GO" id="GO:0005509">
    <property type="term" value="F:calcium ion binding"/>
    <property type="evidence" value="ECO:0007669"/>
    <property type="project" value="InterPro"/>
</dbReference>
<dbReference type="InterPro" id="IPR002048">
    <property type="entry name" value="EF_hand_dom"/>
</dbReference>
<dbReference type="InterPro" id="IPR011009">
    <property type="entry name" value="Kinase-like_dom_sf"/>
</dbReference>
<keyword evidence="1" id="KW-0106">Calcium</keyword>
<dbReference type="PROSITE" id="PS50222">
    <property type="entry name" value="EF_HAND_2"/>
    <property type="match status" value="1"/>
</dbReference>
<feature type="domain" description="EF-hand" evidence="2">
    <location>
        <begin position="150"/>
        <end position="185"/>
    </location>
</feature>
<evidence type="ECO:0000313" key="4">
    <source>
        <dbReference type="Proteomes" id="UP000325577"/>
    </source>
</evidence>
<accession>A0A5J4ZAG3</accession>